<organism evidence="2">
    <name type="scientific">Manihot esculenta</name>
    <name type="common">Cassava</name>
    <name type="synonym">Jatropha manihot</name>
    <dbReference type="NCBI Taxonomy" id="3983"/>
    <lineage>
        <taxon>Eukaryota</taxon>
        <taxon>Viridiplantae</taxon>
        <taxon>Streptophyta</taxon>
        <taxon>Embryophyta</taxon>
        <taxon>Tracheophyta</taxon>
        <taxon>Spermatophyta</taxon>
        <taxon>Magnoliopsida</taxon>
        <taxon>eudicotyledons</taxon>
        <taxon>Gunneridae</taxon>
        <taxon>Pentapetalae</taxon>
        <taxon>rosids</taxon>
        <taxon>fabids</taxon>
        <taxon>Malpighiales</taxon>
        <taxon>Euphorbiaceae</taxon>
        <taxon>Crotonoideae</taxon>
        <taxon>Manihoteae</taxon>
        <taxon>Manihot</taxon>
    </lineage>
</organism>
<feature type="transmembrane region" description="Helical" evidence="1">
    <location>
        <begin position="7"/>
        <end position="28"/>
    </location>
</feature>
<proteinExistence type="predicted"/>
<dbReference type="EMBL" id="CM004400">
    <property type="protein sequence ID" value="OAY31492.1"/>
    <property type="molecule type" value="Genomic_DNA"/>
</dbReference>
<keyword evidence="1" id="KW-0812">Transmembrane</keyword>
<dbReference type="AlphaFoldDB" id="A0A2C9ULU9"/>
<gene>
    <name evidence="2" type="ORF">MANES_14G116400</name>
</gene>
<protein>
    <submittedName>
        <fullName evidence="2">Uncharacterized protein</fullName>
    </submittedName>
</protein>
<keyword evidence="1" id="KW-0472">Membrane</keyword>
<name>A0A2C9ULU9_MANES</name>
<evidence type="ECO:0000256" key="1">
    <source>
        <dbReference type="SAM" id="Phobius"/>
    </source>
</evidence>
<reference evidence="2" key="1">
    <citation type="submission" date="2016-02" db="EMBL/GenBank/DDBJ databases">
        <title>WGS assembly of Manihot esculenta.</title>
        <authorList>
            <person name="Bredeson J.V."/>
            <person name="Prochnik S.E."/>
            <person name="Lyons J.B."/>
            <person name="Schmutz J."/>
            <person name="Grimwood J."/>
            <person name="Vrebalov J."/>
            <person name="Bart R.S."/>
            <person name="Amuge T."/>
            <person name="Ferguson M.E."/>
            <person name="Green R."/>
            <person name="Putnam N."/>
            <person name="Stites J."/>
            <person name="Rounsley S."/>
            <person name="Rokhsar D.S."/>
        </authorList>
    </citation>
    <scope>NUCLEOTIDE SEQUENCE [LARGE SCALE GENOMIC DNA]</scope>
    <source>
        <tissue evidence="2">Leaf</tissue>
    </source>
</reference>
<keyword evidence="1" id="KW-1133">Transmembrane helix</keyword>
<evidence type="ECO:0000313" key="2">
    <source>
        <dbReference type="EMBL" id="OAY31492.1"/>
    </source>
</evidence>
<accession>A0A2C9ULU9</accession>
<sequence>MRVRISPIALDFSSIGLSSFVIVVFYALRDFSRL</sequence>